<dbReference type="Pfam" id="PF07486">
    <property type="entry name" value="Hydrolase_2"/>
    <property type="match status" value="1"/>
</dbReference>
<evidence type="ECO:0000313" key="2">
    <source>
        <dbReference type="EMBL" id="MBY0099504.1"/>
    </source>
</evidence>
<dbReference type="Proteomes" id="UP000769780">
    <property type="component" value="Unassembled WGS sequence"/>
</dbReference>
<sequence>MPCKITFRNRIPGEQCQALFAFYDPAREIERKLAQKVVKFWRQHPSMYALWYFNPYAACPPTWYGQPFSGQYKQHCYYEQ</sequence>
<accession>A0ABS7KB70</accession>
<keyword evidence="3" id="KW-1185">Reference proteome</keyword>
<feature type="domain" description="Cell wall hydrolase SleB" evidence="1">
    <location>
        <begin position="23"/>
        <end position="78"/>
    </location>
</feature>
<dbReference type="GO" id="GO:0016787">
    <property type="term" value="F:hydrolase activity"/>
    <property type="evidence" value="ECO:0007669"/>
    <property type="project" value="UniProtKB-KW"/>
</dbReference>
<organism evidence="2 3">
    <name type="scientific">Mesobacillus maritimus</name>
    <dbReference type="NCBI Taxonomy" id="1643336"/>
    <lineage>
        <taxon>Bacteria</taxon>
        <taxon>Bacillati</taxon>
        <taxon>Bacillota</taxon>
        <taxon>Bacilli</taxon>
        <taxon>Bacillales</taxon>
        <taxon>Bacillaceae</taxon>
        <taxon>Mesobacillus</taxon>
    </lineage>
</organism>
<proteinExistence type="predicted"/>
<reference evidence="2 3" key="1">
    <citation type="submission" date="2020-07" db="EMBL/GenBank/DDBJ databases">
        <title>Fungal Genomes of the International Space Station.</title>
        <authorList>
            <person name="Seuylemezian A."/>
            <person name="Singh N.K."/>
            <person name="Wood J."/>
            <person name="Venkateswaran K."/>
        </authorList>
    </citation>
    <scope>NUCLEOTIDE SEQUENCE [LARGE SCALE GENOMIC DNA]</scope>
    <source>
        <strain evidence="2 3">PL-B2</strain>
    </source>
</reference>
<gene>
    <name evidence="2" type="ORF">H0185_22305</name>
</gene>
<protein>
    <submittedName>
        <fullName evidence="2">Cell wall hydrolase</fullName>
    </submittedName>
</protein>
<comment type="caution">
    <text evidence="2">The sequence shown here is derived from an EMBL/GenBank/DDBJ whole genome shotgun (WGS) entry which is preliminary data.</text>
</comment>
<evidence type="ECO:0000313" key="3">
    <source>
        <dbReference type="Proteomes" id="UP000769780"/>
    </source>
</evidence>
<name>A0ABS7KB70_9BACI</name>
<evidence type="ECO:0000259" key="1">
    <source>
        <dbReference type="Pfam" id="PF07486"/>
    </source>
</evidence>
<dbReference type="EMBL" id="JACWFH010000036">
    <property type="protein sequence ID" value="MBY0099504.1"/>
    <property type="molecule type" value="Genomic_DNA"/>
</dbReference>
<keyword evidence="2" id="KW-0378">Hydrolase</keyword>
<dbReference type="InterPro" id="IPR011105">
    <property type="entry name" value="Cell_wall_hydrolase_SleB"/>
</dbReference>